<feature type="transmembrane region" description="Helical" evidence="1">
    <location>
        <begin position="66"/>
        <end position="91"/>
    </location>
</feature>
<dbReference type="AlphaFoldDB" id="A0A0L0EXZ7"/>
<organism evidence="2 3">
    <name type="scientific">Sphaeroforma arctica JP610</name>
    <dbReference type="NCBI Taxonomy" id="667725"/>
    <lineage>
        <taxon>Eukaryota</taxon>
        <taxon>Ichthyosporea</taxon>
        <taxon>Ichthyophonida</taxon>
        <taxon>Sphaeroforma</taxon>
    </lineage>
</organism>
<reference evidence="2 3" key="1">
    <citation type="submission" date="2011-02" db="EMBL/GenBank/DDBJ databases">
        <title>The Genome Sequence of Sphaeroforma arctica JP610.</title>
        <authorList>
            <consortium name="The Broad Institute Genome Sequencing Platform"/>
            <person name="Russ C."/>
            <person name="Cuomo C."/>
            <person name="Young S.K."/>
            <person name="Zeng Q."/>
            <person name="Gargeya S."/>
            <person name="Alvarado L."/>
            <person name="Berlin A."/>
            <person name="Chapman S.B."/>
            <person name="Chen Z."/>
            <person name="Freedman E."/>
            <person name="Gellesch M."/>
            <person name="Goldberg J."/>
            <person name="Griggs A."/>
            <person name="Gujja S."/>
            <person name="Heilman E."/>
            <person name="Heiman D."/>
            <person name="Howarth C."/>
            <person name="Mehta T."/>
            <person name="Neiman D."/>
            <person name="Pearson M."/>
            <person name="Roberts A."/>
            <person name="Saif S."/>
            <person name="Shea T."/>
            <person name="Shenoy N."/>
            <person name="Sisk P."/>
            <person name="Stolte C."/>
            <person name="Sykes S."/>
            <person name="White J."/>
            <person name="Yandava C."/>
            <person name="Burger G."/>
            <person name="Gray M.W."/>
            <person name="Holland P.W.H."/>
            <person name="King N."/>
            <person name="Lang F.B.F."/>
            <person name="Roger A.J."/>
            <person name="Ruiz-Trillo I."/>
            <person name="Haas B."/>
            <person name="Nusbaum C."/>
            <person name="Birren B."/>
        </authorList>
    </citation>
    <scope>NUCLEOTIDE SEQUENCE [LARGE SCALE GENOMIC DNA]</scope>
    <source>
        <strain evidence="2 3">JP610</strain>
    </source>
</reference>
<feature type="non-terminal residue" evidence="2">
    <location>
        <position position="94"/>
    </location>
</feature>
<feature type="non-terminal residue" evidence="2">
    <location>
        <position position="1"/>
    </location>
</feature>
<dbReference type="Proteomes" id="UP000054560">
    <property type="component" value="Unassembled WGS sequence"/>
</dbReference>
<evidence type="ECO:0000313" key="2">
    <source>
        <dbReference type="EMBL" id="KNC69316.1"/>
    </source>
</evidence>
<evidence type="ECO:0000313" key="3">
    <source>
        <dbReference type="Proteomes" id="UP000054560"/>
    </source>
</evidence>
<dbReference type="GeneID" id="25918681"/>
<accession>A0A0L0EXZ7</accession>
<proteinExistence type="predicted"/>
<dbReference type="EMBL" id="KQ255868">
    <property type="protein sequence ID" value="KNC69316.1"/>
    <property type="molecule type" value="Genomic_DNA"/>
</dbReference>
<keyword evidence="3" id="KW-1185">Reference proteome</keyword>
<keyword evidence="1" id="KW-1133">Transmembrane helix</keyword>
<sequence>TAQALYHISHLSSLNMRQLRPSFTTRWRSHMTPHPLRSRRRTTKRHRAHILTKTLGMKQPRQNSKWYACSWVLVHVGHHTSCLLLWLALFWEAH</sequence>
<keyword evidence="1" id="KW-0812">Transmembrane</keyword>
<evidence type="ECO:0000256" key="1">
    <source>
        <dbReference type="SAM" id="Phobius"/>
    </source>
</evidence>
<protein>
    <submittedName>
        <fullName evidence="2">Uncharacterized protein</fullName>
    </submittedName>
</protein>
<dbReference type="RefSeq" id="XP_014143218.1">
    <property type="nucleotide sequence ID" value="XM_014287743.1"/>
</dbReference>
<gene>
    <name evidence="2" type="ORF">SARC_18177</name>
</gene>
<name>A0A0L0EXZ7_9EUKA</name>
<keyword evidence="1" id="KW-0472">Membrane</keyword>